<evidence type="ECO:0000256" key="6">
    <source>
        <dbReference type="ARBA" id="ARBA00023136"/>
    </source>
</evidence>
<evidence type="ECO:0000256" key="2">
    <source>
        <dbReference type="ARBA" id="ARBA00022448"/>
    </source>
</evidence>
<dbReference type="PANTHER" id="PTHR43163:SF6">
    <property type="entry name" value="DIPEPTIDE TRANSPORT SYSTEM PERMEASE PROTEIN DPPB-RELATED"/>
    <property type="match status" value="1"/>
</dbReference>
<dbReference type="Pfam" id="PF00528">
    <property type="entry name" value="BPD_transp_1"/>
    <property type="match status" value="1"/>
</dbReference>
<evidence type="ECO:0000256" key="1">
    <source>
        <dbReference type="ARBA" id="ARBA00004651"/>
    </source>
</evidence>
<keyword evidence="2 7" id="KW-0813">Transport</keyword>
<comment type="subcellular location">
    <subcellularLocation>
        <location evidence="1 7">Cell membrane</location>
        <topology evidence="1 7">Multi-pass membrane protein</topology>
    </subcellularLocation>
</comment>
<organism evidence="9 10">
    <name type="scientific">Rhizobium fredii</name>
    <name type="common">Sinorhizobium fredii</name>
    <dbReference type="NCBI Taxonomy" id="380"/>
    <lineage>
        <taxon>Bacteria</taxon>
        <taxon>Pseudomonadati</taxon>
        <taxon>Pseudomonadota</taxon>
        <taxon>Alphaproteobacteria</taxon>
        <taxon>Hyphomicrobiales</taxon>
        <taxon>Rhizobiaceae</taxon>
        <taxon>Sinorhizobium/Ensifer group</taxon>
        <taxon>Sinorhizobium</taxon>
    </lineage>
</organism>
<dbReference type="Gene3D" id="1.10.3720.10">
    <property type="entry name" value="MetI-like"/>
    <property type="match status" value="1"/>
</dbReference>
<keyword evidence="4 7" id="KW-0812">Transmembrane</keyword>
<dbReference type="Proteomes" id="UP000239340">
    <property type="component" value="Plasmid pSfreNXT3a"/>
</dbReference>
<geneLocation type="plasmid" evidence="10">
    <name>psfrenxt3a</name>
</geneLocation>
<dbReference type="PANTHER" id="PTHR43163">
    <property type="entry name" value="DIPEPTIDE TRANSPORT SYSTEM PERMEASE PROTEIN DPPB-RELATED"/>
    <property type="match status" value="1"/>
</dbReference>
<dbReference type="CDD" id="cd06261">
    <property type="entry name" value="TM_PBP2"/>
    <property type="match status" value="1"/>
</dbReference>
<accession>A0A2L0HA46</accession>
<proteinExistence type="inferred from homology"/>
<comment type="similarity">
    <text evidence="7">Belongs to the binding-protein-dependent transport system permease family.</text>
</comment>
<feature type="transmembrane region" description="Helical" evidence="7">
    <location>
        <begin position="131"/>
        <end position="152"/>
    </location>
</feature>
<evidence type="ECO:0000313" key="10">
    <source>
        <dbReference type="Proteomes" id="UP000239340"/>
    </source>
</evidence>
<keyword evidence="5 7" id="KW-1133">Transmembrane helix</keyword>
<feature type="transmembrane region" description="Helical" evidence="7">
    <location>
        <begin position="304"/>
        <end position="327"/>
    </location>
</feature>
<dbReference type="RefSeq" id="WP_104840091.1">
    <property type="nucleotide sequence ID" value="NZ_CP024308.1"/>
</dbReference>
<evidence type="ECO:0000313" key="9">
    <source>
        <dbReference type="EMBL" id="AUX78353.1"/>
    </source>
</evidence>
<dbReference type="GO" id="GO:0005886">
    <property type="term" value="C:plasma membrane"/>
    <property type="evidence" value="ECO:0007669"/>
    <property type="project" value="UniProtKB-SubCell"/>
</dbReference>
<dbReference type="Pfam" id="PF19300">
    <property type="entry name" value="BPD_transp_1_N"/>
    <property type="match status" value="1"/>
</dbReference>
<dbReference type="AlphaFoldDB" id="A0A2L0HA46"/>
<keyword evidence="6 7" id="KW-0472">Membrane</keyword>
<dbReference type="EMBL" id="CP024308">
    <property type="protein sequence ID" value="AUX78353.1"/>
    <property type="molecule type" value="Genomic_DNA"/>
</dbReference>
<feature type="transmembrane region" description="Helical" evidence="7">
    <location>
        <begin position="40"/>
        <end position="61"/>
    </location>
</feature>
<dbReference type="InterPro" id="IPR035906">
    <property type="entry name" value="MetI-like_sf"/>
</dbReference>
<feature type="transmembrane region" description="Helical" evidence="7">
    <location>
        <begin position="172"/>
        <end position="192"/>
    </location>
</feature>
<evidence type="ECO:0000256" key="7">
    <source>
        <dbReference type="RuleBase" id="RU363032"/>
    </source>
</evidence>
<dbReference type="GO" id="GO:0071916">
    <property type="term" value="F:dipeptide transmembrane transporter activity"/>
    <property type="evidence" value="ECO:0007669"/>
    <property type="project" value="TreeGrafter"/>
</dbReference>
<dbReference type="PROSITE" id="PS50928">
    <property type="entry name" value="ABC_TM1"/>
    <property type="match status" value="1"/>
</dbReference>
<dbReference type="SUPFAM" id="SSF161098">
    <property type="entry name" value="MetI-like"/>
    <property type="match status" value="1"/>
</dbReference>
<keyword evidence="3" id="KW-1003">Cell membrane</keyword>
<evidence type="ECO:0000256" key="5">
    <source>
        <dbReference type="ARBA" id="ARBA00022989"/>
    </source>
</evidence>
<evidence type="ECO:0000256" key="3">
    <source>
        <dbReference type="ARBA" id="ARBA00022475"/>
    </source>
</evidence>
<protein>
    <submittedName>
        <fullName evidence="9">Dipeptide/oligopeptide ABC transporter permease protein</fullName>
    </submittedName>
</protein>
<dbReference type="InterPro" id="IPR000515">
    <property type="entry name" value="MetI-like"/>
</dbReference>
<keyword evidence="9" id="KW-0614">Plasmid</keyword>
<feature type="domain" description="ABC transmembrane type-1" evidence="8">
    <location>
        <begin position="125"/>
        <end position="327"/>
    </location>
</feature>
<evidence type="ECO:0000259" key="8">
    <source>
        <dbReference type="PROSITE" id="PS50928"/>
    </source>
</evidence>
<sequence length="337" mass="36343">MSTKIISTNTGTGLNKPRTFRDRIPAWFDNSTLSWLGGRLLTSVVAVAVVMTAVFLVTRLISDPARRMLPLGASQEQIDALNATLGLSDPLYVQYIHFLGDLVTLNLGESIWYHLSSLEVALGRLPSTLSLLAIALGISIVVFVPMGILASTRPGSLVDRLVTGVSLAGLSVPQFWLGAMLVLVFSVGLGWFPTSGAGSLSHAILPAVTLSLSLGGRLAQVTRTSFLDQGKMPYVTMARAKGFSSLYVLRKHVLRNALLPILTIISWDSARMITGHAVIVEVLFARPGFGRLVIESVKRQDFTQLQACVFVGAVVIVIVNILTDILARIVEPRRASK</sequence>
<dbReference type="InterPro" id="IPR045621">
    <property type="entry name" value="BPD_transp_1_N"/>
</dbReference>
<reference evidence="9 10" key="1">
    <citation type="submission" date="2017-10" db="EMBL/GenBank/DDBJ databases">
        <title>Analysis of the genome sequences of Rhizobium populations associated to common bean (phaseolus vulgaris).</title>
        <authorList>
            <person name="Bustos P."/>
            <person name="Santamaria R.I."/>
            <person name="Miranda-Sanchez F."/>
            <person name="Perez-Carrascal O."/>
            <person name="Juarez S."/>
            <person name="Lozano L."/>
            <person name="Martinez-Flores I."/>
            <person name="Vinuesa P."/>
            <person name="Martinez-Romero E."/>
            <person name="Cevallos M.A."/>
            <person name="Romero D."/>
            <person name="Davila G."/>
            <person name="Gonzalez V."/>
        </authorList>
    </citation>
    <scope>NUCLEOTIDE SEQUENCE [LARGE SCALE GENOMIC DNA]</scope>
    <source>
        <strain evidence="9 10">NXT3</strain>
        <plasmid evidence="10">Plasmid psfrenxt3a</plasmid>
    </source>
</reference>
<name>A0A2L0HA46_RHIFR</name>
<gene>
    <name evidence="9" type="ORF">NXT3_PA00058</name>
</gene>
<evidence type="ECO:0000256" key="4">
    <source>
        <dbReference type="ARBA" id="ARBA00022692"/>
    </source>
</evidence>